<sequence length="375" mass="40545">MARVAVLHNTLDLQGGADVVCLSTCAALQDDHDVTLYTLSTTDPAALAERFDIGLDPAGLSVRSPRGGSTAARALSAATPVFGPQLPFRTVLVRAIFEREADRYDLAVSTANEVSLSLPSVQYVHYPQFRGHRSGEADGDGDAGRLNRLWSRLAAPTDGDLKSTTLLANSAWTAGVVERRYGVEPTVVHPPVAPIEGGRPWQERENGIVVVGRLAPDKRILDAVEIVDGLRDRGHDVHLHVVGAAPPAYRQYVRRVESAAGERSYVAVETDVPRSRIEELLRTHRYGLNCKPDEHFGLSVAEYVAGGMIAFAPDGGGQRDVLDGRDDRLFAGTSEAIDLVSAAIEEGHRPRLATDRFAPERFRDALGSAVERALH</sequence>
<dbReference type="Pfam" id="PF00534">
    <property type="entry name" value="Glycos_transf_1"/>
    <property type="match status" value="1"/>
</dbReference>
<evidence type="ECO:0000313" key="3">
    <source>
        <dbReference type="Proteomes" id="UP001570511"/>
    </source>
</evidence>
<keyword evidence="2" id="KW-0328">Glycosyltransferase</keyword>
<organism evidence="2 3">
    <name type="scientific">Halobellus rubicundus</name>
    <dbReference type="NCBI Taxonomy" id="2996466"/>
    <lineage>
        <taxon>Archaea</taxon>
        <taxon>Methanobacteriati</taxon>
        <taxon>Methanobacteriota</taxon>
        <taxon>Stenosarchaea group</taxon>
        <taxon>Halobacteria</taxon>
        <taxon>Halobacteriales</taxon>
        <taxon>Haloferacaceae</taxon>
        <taxon>Halobellus</taxon>
    </lineage>
</organism>
<feature type="domain" description="Glycosyl transferase family 1" evidence="1">
    <location>
        <begin position="201"/>
        <end position="340"/>
    </location>
</feature>
<protein>
    <submittedName>
        <fullName evidence="2">Glycosyltransferase family 4 protein</fullName>
        <ecNumber evidence="2">2.4.-.-</ecNumber>
    </submittedName>
</protein>
<name>A0ABD5MGQ3_9EURY</name>
<dbReference type="SUPFAM" id="SSF53756">
    <property type="entry name" value="UDP-Glycosyltransferase/glycogen phosphorylase"/>
    <property type="match status" value="1"/>
</dbReference>
<dbReference type="EC" id="2.4.-.-" evidence="2"/>
<dbReference type="PANTHER" id="PTHR45919:SF1">
    <property type="entry name" value="GDP-MAN:MAN(3)GLCNAC(2)-PP-DOL ALPHA-1,2-MANNOSYLTRANSFERASE"/>
    <property type="match status" value="1"/>
</dbReference>
<dbReference type="AlphaFoldDB" id="A0ABD5MGQ3"/>
<dbReference type="EMBL" id="JBGNYA010000001">
    <property type="protein sequence ID" value="MFA1611678.1"/>
    <property type="molecule type" value="Genomic_DNA"/>
</dbReference>
<dbReference type="InterPro" id="IPR001296">
    <property type="entry name" value="Glyco_trans_1"/>
</dbReference>
<keyword evidence="2" id="KW-0808">Transferase</keyword>
<dbReference type="Gene3D" id="3.40.50.2000">
    <property type="entry name" value="Glycogen Phosphorylase B"/>
    <property type="match status" value="1"/>
</dbReference>
<dbReference type="InterPro" id="IPR038013">
    <property type="entry name" value="ALG11"/>
</dbReference>
<proteinExistence type="predicted"/>
<keyword evidence="3" id="KW-1185">Reference proteome</keyword>
<gene>
    <name evidence="2" type="ORF">OS889_11760</name>
</gene>
<dbReference type="GO" id="GO:0016757">
    <property type="term" value="F:glycosyltransferase activity"/>
    <property type="evidence" value="ECO:0007669"/>
    <property type="project" value="UniProtKB-KW"/>
</dbReference>
<evidence type="ECO:0000259" key="1">
    <source>
        <dbReference type="Pfam" id="PF00534"/>
    </source>
</evidence>
<dbReference type="Proteomes" id="UP001570511">
    <property type="component" value="Unassembled WGS sequence"/>
</dbReference>
<reference evidence="2 3" key="1">
    <citation type="submission" date="2024-08" db="EMBL/GenBank/DDBJ databases">
        <title>Halobellus sp. MBLA0158 whole genome sequence.</title>
        <authorList>
            <person name="Hwang C.Y."/>
            <person name="Cho E.-S."/>
            <person name="Seo M.-J."/>
        </authorList>
    </citation>
    <scope>NUCLEOTIDE SEQUENCE [LARGE SCALE GENOMIC DNA]</scope>
    <source>
        <strain evidence="2 3">MBLA0158</strain>
    </source>
</reference>
<dbReference type="PANTHER" id="PTHR45919">
    <property type="entry name" value="GDP-MAN:MAN(3)GLCNAC(2)-PP-DOL ALPHA-1,2-MANNOSYLTRANSFERASE"/>
    <property type="match status" value="1"/>
</dbReference>
<accession>A0ABD5MGQ3</accession>
<evidence type="ECO:0000313" key="2">
    <source>
        <dbReference type="EMBL" id="MFA1611678.1"/>
    </source>
</evidence>
<comment type="caution">
    <text evidence="2">The sequence shown here is derived from an EMBL/GenBank/DDBJ whole genome shotgun (WGS) entry which is preliminary data.</text>
</comment>
<dbReference type="RefSeq" id="WP_372390034.1">
    <property type="nucleotide sequence ID" value="NZ_JBGNYA010000001.1"/>
</dbReference>
<dbReference type="CDD" id="cd03801">
    <property type="entry name" value="GT4_PimA-like"/>
    <property type="match status" value="1"/>
</dbReference>